<dbReference type="InterPro" id="IPR013332">
    <property type="entry name" value="KPR_N"/>
</dbReference>
<evidence type="ECO:0000256" key="1">
    <source>
        <dbReference type="ARBA" id="ARBA00007870"/>
    </source>
</evidence>
<evidence type="ECO:0000256" key="2">
    <source>
        <dbReference type="ARBA" id="ARBA00022857"/>
    </source>
</evidence>
<dbReference type="GO" id="GO:0015940">
    <property type="term" value="P:pantothenate biosynthetic process"/>
    <property type="evidence" value="ECO:0007669"/>
    <property type="project" value="UniProtKB-KW"/>
</dbReference>
<evidence type="ECO:0000259" key="6">
    <source>
        <dbReference type="Pfam" id="PF08546"/>
    </source>
</evidence>
<comment type="similarity">
    <text evidence="1 4">Belongs to the ketopantoate reductase family.</text>
</comment>
<name>A0A9D9DWP2_9FIRM</name>
<dbReference type="SUPFAM" id="SSF51735">
    <property type="entry name" value="NAD(P)-binding Rossmann-fold domains"/>
    <property type="match status" value="1"/>
</dbReference>
<dbReference type="NCBIfam" id="TIGR00745">
    <property type="entry name" value="apbA_panE"/>
    <property type="match status" value="1"/>
</dbReference>
<dbReference type="Pfam" id="PF08546">
    <property type="entry name" value="ApbA_C"/>
    <property type="match status" value="1"/>
</dbReference>
<dbReference type="EMBL" id="JADIMX010000025">
    <property type="protein sequence ID" value="MBO8433906.1"/>
    <property type="molecule type" value="Genomic_DNA"/>
</dbReference>
<evidence type="ECO:0000313" key="8">
    <source>
        <dbReference type="Proteomes" id="UP000823611"/>
    </source>
</evidence>
<dbReference type="InterPro" id="IPR013328">
    <property type="entry name" value="6PGD_dom2"/>
</dbReference>
<feature type="domain" description="Ketopantoate reductase C-terminal" evidence="6">
    <location>
        <begin position="177"/>
        <end position="301"/>
    </location>
</feature>
<organism evidence="7 8">
    <name type="scientific">Candidatus Fimicola merdigallinarum</name>
    <dbReference type="NCBI Taxonomy" id="2840819"/>
    <lineage>
        <taxon>Bacteria</taxon>
        <taxon>Bacillati</taxon>
        <taxon>Bacillota</taxon>
        <taxon>Clostridia</taxon>
        <taxon>Lachnospirales</taxon>
        <taxon>Lachnospiraceae</taxon>
        <taxon>Lachnospiraceae incertae sedis</taxon>
        <taxon>Candidatus Fimicola</taxon>
    </lineage>
</organism>
<dbReference type="Gene3D" id="1.10.1040.10">
    <property type="entry name" value="N-(1-d-carboxylethyl)-l-norvaline Dehydrogenase, domain 2"/>
    <property type="match status" value="1"/>
</dbReference>
<dbReference type="FunFam" id="1.10.1040.10:FF:000017">
    <property type="entry name" value="2-dehydropantoate 2-reductase"/>
    <property type="match status" value="1"/>
</dbReference>
<dbReference type="SUPFAM" id="SSF48179">
    <property type="entry name" value="6-phosphogluconate dehydrogenase C-terminal domain-like"/>
    <property type="match status" value="1"/>
</dbReference>
<protein>
    <recommendedName>
        <fullName evidence="4">2-dehydropantoate 2-reductase</fullName>
        <ecNumber evidence="4">1.1.1.169</ecNumber>
    </recommendedName>
    <alternativeName>
        <fullName evidence="4">Ketopantoate reductase</fullName>
    </alternativeName>
</protein>
<proteinExistence type="inferred from homology"/>
<evidence type="ECO:0000256" key="3">
    <source>
        <dbReference type="ARBA" id="ARBA00023002"/>
    </source>
</evidence>
<dbReference type="Pfam" id="PF02558">
    <property type="entry name" value="ApbA"/>
    <property type="match status" value="1"/>
</dbReference>
<comment type="pathway">
    <text evidence="4">Cofactor biosynthesis; (R)-pantothenate biosynthesis; (R)-pantoate from 3-methyl-2-oxobutanoate: step 2/2.</text>
</comment>
<dbReference type="GO" id="GO:0008677">
    <property type="term" value="F:2-dehydropantoate 2-reductase activity"/>
    <property type="evidence" value="ECO:0007669"/>
    <property type="project" value="UniProtKB-EC"/>
</dbReference>
<reference evidence="7" key="2">
    <citation type="journal article" date="2021" name="PeerJ">
        <title>Extensive microbial diversity within the chicken gut microbiome revealed by metagenomics and culture.</title>
        <authorList>
            <person name="Gilroy R."/>
            <person name="Ravi A."/>
            <person name="Getino M."/>
            <person name="Pursley I."/>
            <person name="Horton D.L."/>
            <person name="Alikhan N.F."/>
            <person name="Baker D."/>
            <person name="Gharbi K."/>
            <person name="Hall N."/>
            <person name="Watson M."/>
            <person name="Adriaenssens E.M."/>
            <person name="Foster-Nyarko E."/>
            <person name="Jarju S."/>
            <person name="Secka A."/>
            <person name="Antonio M."/>
            <person name="Oren A."/>
            <person name="Chaudhuri R.R."/>
            <person name="La Ragione R."/>
            <person name="Hildebrand F."/>
            <person name="Pallen M.J."/>
        </authorList>
    </citation>
    <scope>NUCLEOTIDE SEQUENCE</scope>
    <source>
        <strain evidence="7">F6-4510</strain>
    </source>
</reference>
<evidence type="ECO:0000313" key="7">
    <source>
        <dbReference type="EMBL" id="MBO8433906.1"/>
    </source>
</evidence>
<dbReference type="InterPro" id="IPR013752">
    <property type="entry name" value="KPA_reductase"/>
</dbReference>
<dbReference type="Proteomes" id="UP000823611">
    <property type="component" value="Unassembled WGS sequence"/>
</dbReference>
<keyword evidence="2 4" id="KW-0521">NADP</keyword>
<evidence type="ECO:0000256" key="4">
    <source>
        <dbReference type="RuleBase" id="RU362068"/>
    </source>
</evidence>
<keyword evidence="3 4" id="KW-0560">Oxidoreductase</keyword>
<reference evidence="7" key="1">
    <citation type="submission" date="2020-10" db="EMBL/GenBank/DDBJ databases">
        <authorList>
            <person name="Gilroy R."/>
        </authorList>
    </citation>
    <scope>NUCLEOTIDE SEQUENCE</scope>
    <source>
        <strain evidence="7">F6-4510</strain>
    </source>
</reference>
<comment type="caution">
    <text evidence="7">The sequence shown here is derived from an EMBL/GenBank/DDBJ whole genome shotgun (WGS) entry which is preliminary data.</text>
</comment>
<evidence type="ECO:0000259" key="5">
    <source>
        <dbReference type="Pfam" id="PF02558"/>
    </source>
</evidence>
<sequence>MEIKKMGIMGMGAIGGIYGKELMNTFGDDFYAVADGERGERLKKNGIKVNGDTIFPKVLSTTNPETKLDFLILAIKNYQLEESFSEIRNIIHKDTIILPLLNGVTATERIKEAFPENEVLRGLVYITAEKRENGEIYSNNKGTITFGDTENKELSQSVKLVKDIFDKAGINYNIPEDMISAQWRKWIINIGSNQVSAIVRNGYGKFLEIEELNKVLKNAMFEVVEVAKACGVYLPVEDVDGYDERLKVSQPDLKTSTLQDIENKRRTEIEYFAGDLIRMAKKVGVSVPVNETLYYLIKSIEKMYS</sequence>
<dbReference type="PANTHER" id="PTHR21708">
    <property type="entry name" value="PROBABLE 2-DEHYDROPANTOATE 2-REDUCTASE"/>
    <property type="match status" value="1"/>
</dbReference>
<dbReference type="AlphaFoldDB" id="A0A9D9DWP2"/>
<accession>A0A9D9DWP2</accession>
<comment type="catalytic activity">
    <reaction evidence="4">
        <text>(R)-pantoate + NADP(+) = 2-dehydropantoate + NADPH + H(+)</text>
        <dbReference type="Rhea" id="RHEA:16233"/>
        <dbReference type="ChEBI" id="CHEBI:11561"/>
        <dbReference type="ChEBI" id="CHEBI:15378"/>
        <dbReference type="ChEBI" id="CHEBI:15980"/>
        <dbReference type="ChEBI" id="CHEBI:57783"/>
        <dbReference type="ChEBI" id="CHEBI:58349"/>
        <dbReference type="EC" id="1.1.1.169"/>
    </reaction>
</comment>
<dbReference type="InterPro" id="IPR036291">
    <property type="entry name" value="NAD(P)-bd_dom_sf"/>
</dbReference>
<dbReference type="PANTHER" id="PTHR21708:SF26">
    <property type="entry name" value="2-DEHYDROPANTOATE 2-REDUCTASE"/>
    <property type="match status" value="1"/>
</dbReference>
<gene>
    <name evidence="7" type="ORF">IAC55_01115</name>
</gene>
<keyword evidence="4" id="KW-0566">Pantothenate biosynthesis</keyword>
<dbReference type="InterPro" id="IPR003710">
    <property type="entry name" value="ApbA"/>
</dbReference>
<dbReference type="InterPro" id="IPR051402">
    <property type="entry name" value="KPR-Related"/>
</dbReference>
<dbReference type="EC" id="1.1.1.169" evidence="4"/>
<feature type="domain" description="Ketopantoate reductase N-terminal" evidence="5">
    <location>
        <begin position="7"/>
        <end position="150"/>
    </location>
</feature>
<comment type="function">
    <text evidence="4">Catalyzes the NADPH-dependent reduction of ketopantoate into pantoic acid.</text>
</comment>
<dbReference type="Gene3D" id="3.40.50.720">
    <property type="entry name" value="NAD(P)-binding Rossmann-like Domain"/>
    <property type="match status" value="1"/>
</dbReference>
<dbReference type="InterPro" id="IPR008927">
    <property type="entry name" value="6-PGluconate_DH-like_C_sf"/>
</dbReference>
<dbReference type="GO" id="GO:0005737">
    <property type="term" value="C:cytoplasm"/>
    <property type="evidence" value="ECO:0007669"/>
    <property type="project" value="TreeGrafter"/>
</dbReference>